<reference evidence="2 3" key="1">
    <citation type="journal article" date="2008" name="Nature">
        <title>The Phaeodactylum genome reveals the evolutionary history of diatom genomes.</title>
        <authorList>
            <person name="Bowler C."/>
            <person name="Allen A.E."/>
            <person name="Badger J.H."/>
            <person name="Grimwood J."/>
            <person name="Jabbari K."/>
            <person name="Kuo A."/>
            <person name="Maheswari U."/>
            <person name="Martens C."/>
            <person name="Maumus F."/>
            <person name="Otillar R.P."/>
            <person name="Rayko E."/>
            <person name="Salamov A."/>
            <person name="Vandepoele K."/>
            <person name="Beszteri B."/>
            <person name="Gruber A."/>
            <person name="Heijde M."/>
            <person name="Katinka M."/>
            <person name="Mock T."/>
            <person name="Valentin K."/>
            <person name="Verret F."/>
            <person name="Berges J.A."/>
            <person name="Brownlee C."/>
            <person name="Cadoret J.P."/>
            <person name="Chiovitti A."/>
            <person name="Choi C.J."/>
            <person name="Coesel S."/>
            <person name="De Martino A."/>
            <person name="Detter J.C."/>
            <person name="Durkin C."/>
            <person name="Falciatore A."/>
            <person name="Fournet J."/>
            <person name="Haruta M."/>
            <person name="Huysman M.J."/>
            <person name="Jenkins B.D."/>
            <person name="Jiroutova K."/>
            <person name="Jorgensen R.E."/>
            <person name="Joubert Y."/>
            <person name="Kaplan A."/>
            <person name="Kroger N."/>
            <person name="Kroth P.G."/>
            <person name="La Roche J."/>
            <person name="Lindquist E."/>
            <person name="Lommer M."/>
            <person name="Martin-Jezequel V."/>
            <person name="Lopez P.J."/>
            <person name="Lucas S."/>
            <person name="Mangogna M."/>
            <person name="McGinnis K."/>
            <person name="Medlin L.K."/>
            <person name="Montsant A."/>
            <person name="Oudot-Le Secq M.P."/>
            <person name="Napoli C."/>
            <person name="Obornik M."/>
            <person name="Parker M.S."/>
            <person name="Petit J.L."/>
            <person name="Porcel B.M."/>
            <person name="Poulsen N."/>
            <person name="Robison M."/>
            <person name="Rychlewski L."/>
            <person name="Rynearson T.A."/>
            <person name="Schmutz J."/>
            <person name="Shapiro H."/>
            <person name="Siaut M."/>
            <person name="Stanley M."/>
            <person name="Sussman M.R."/>
            <person name="Taylor A.R."/>
            <person name="Vardi A."/>
            <person name="von Dassow P."/>
            <person name="Vyverman W."/>
            <person name="Willis A."/>
            <person name="Wyrwicz L.S."/>
            <person name="Rokhsar D.S."/>
            <person name="Weissenbach J."/>
            <person name="Armbrust E.V."/>
            <person name="Green B.R."/>
            <person name="Van de Peer Y."/>
            <person name="Grigoriev I.V."/>
        </authorList>
    </citation>
    <scope>NUCLEOTIDE SEQUENCE [LARGE SCALE GENOMIC DNA]</scope>
    <source>
        <strain evidence="2 3">CCAP 1055/1</strain>
    </source>
</reference>
<evidence type="ECO:0000313" key="2">
    <source>
        <dbReference type="EMBL" id="EEC45791.1"/>
    </source>
</evidence>
<dbReference type="RefSeq" id="XP_002182504.1">
    <property type="nucleotide sequence ID" value="XM_002182468.1"/>
</dbReference>
<evidence type="ECO:0000313" key="3">
    <source>
        <dbReference type="Proteomes" id="UP000000759"/>
    </source>
</evidence>
<sequence length="407" mass="46089">MVELSTRSSTNLEMDLKALVDRLGAERGQSASFDRWRKQFLELHESFLSQQGIEEASDAYKKLCTYGEKFATTLIHVQRLVDEDIFLNKGESHVSVKGQNALHQLNTIMTEVVQNLHDMVPSNTTEERTCGYNKYQLGAALVEDNFSAYSYLLHCCQISTRMRQSCLEDVADKQILEMIEYYELNLKRFCDLMADLGLYRWMVVQAAEAGKPLASPPKSRRKANIPRRTNNTAIERSSSPTKSRIKSPPSSPLVKVQSPTSPPEKSKIIDAVKTKKIPKVPISPRKTKKETIPTQSNGKKVRNGNSKPKATRSLQSQDSEPIKPDKEKEEEEKAKEREEYYDMDRDDMTPEERRRGGKGPAEFVVFVDIKTGAVGNRGNEIIVEATKGEPERKELMNMALQSATKQK</sequence>
<feature type="region of interest" description="Disordered" evidence="1">
    <location>
        <begin position="212"/>
        <end position="359"/>
    </location>
</feature>
<dbReference type="EMBL" id="CM000618">
    <property type="protein sequence ID" value="EEC45791.1"/>
    <property type="molecule type" value="Genomic_DNA"/>
</dbReference>
<dbReference type="AlphaFoldDB" id="B7G628"/>
<organism evidence="2 3">
    <name type="scientific">Phaeodactylum tricornutum (strain CCAP 1055/1)</name>
    <dbReference type="NCBI Taxonomy" id="556484"/>
    <lineage>
        <taxon>Eukaryota</taxon>
        <taxon>Sar</taxon>
        <taxon>Stramenopiles</taxon>
        <taxon>Ochrophyta</taxon>
        <taxon>Bacillariophyta</taxon>
        <taxon>Bacillariophyceae</taxon>
        <taxon>Bacillariophycidae</taxon>
        <taxon>Naviculales</taxon>
        <taxon>Phaeodactylaceae</taxon>
        <taxon>Phaeodactylum</taxon>
    </lineage>
</organism>
<accession>B7G628</accession>
<feature type="compositionally biased region" description="Polar residues" evidence="1">
    <location>
        <begin position="292"/>
        <end position="319"/>
    </location>
</feature>
<dbReference type="PaxDb" id="2850-Phatr48128"/>
<proteinExistence type="predicted"/>
<dbReference type="KEGG" id="pti:PHATRDRAFT_48128"/>
<dbReference type="Proteomes" id="UP000000759">
    <property type="component" value="Chromosome 16"/>
</dbReference>
<evidence type="ECO:0000256" key="1">
    <source>
        <dbReference type="SAM" id="MobiDB-lite"/>
    </source>
</evidence>
<dbReference type="HOGENOM" id="CLU_677010_0_0_1"/>
<dbReference type="InParanoid" id="B7G628"/>
<gene>
    <name evidence="2" type="ORF">PHATRDRAFT_48128</name>
</gene>
<keyword evidence="3" id="KW-1185">Reference proteome</keyword>
<reference evidence="3" key="2">
    <citation type="submission" date="2008-08" db="EMBL/GenBank/DDBJ databases">
        <authorList>
            <consortium name="Diatom Consortium"/>
            <person name="Grigoriev I."/>
            <person name="Grimwood J."/>
            <person name="Kuo A."/>
            <person name="Otillar R.P."/>
            <person name="Salamov A."/>
            <person name="Detter J.C."/>
            <person name="Lindquist E."/>
            <person name="Shapiro H."/>
            <person name="Lucas S."/>
            <person name="Glavina del Rio T."/>
            <person name="Pitluck S."/>
            <person name="Rokhsar D."/>
            <person name="Bowler C."/>
        </authorList>
    </citation>
    <scope>GENOME REANNOTATION</scope>
    <source>
        <strain evidence="3">CCAP 1055/1</strain>
    </source>
</reference>
<dbReference type="OrthoDB" id="45868at2759"/>
<feature type="compositionally biased region" description="Basic and acidic residues" evidence="1">
    <location>
        <begin position="264"/>
        <end position="273"/>
    </location>
</feature>
<dbReference type="GeneID" id="7203282"/>
<feature type="compositionally biased region" description="Basic and acidic residues" evidence="1">
    <location>
        <begin position="320"/>
        <end position="354"/>
    </location>
</feature>
<name>B7G628_PHATC</name>
<feature type="compositionally biased region" description="Polar residues" evidence="1">
    <location>
        <begin position="227"/>
        <end position="242"/>
    </location>
</feature>
<protein>
    <submittedName>
        <fullName evidence="2">Uncharacterized protein</fullName>
    </submittedName>
</protein>